<comment type="caution">
    <text evidence="2">The sequence shown here is derived from an EMBL/GenBank/DDBJ whole genome shotgun (WGS) entry which is preliminary data.</text>
</comment>
<proteinExistence type="predicted"/>
<feature type="chain" id="PRO_5042003814" evidence="1">
    <location>
        <begin position="31"/>
        <end position="115"/>
    </location>
</feature>
<keyword evidence="1" id="KW-0732">Signal</keyword>
<sequence length="115" mass="12644">MMKAFFPISALIAMAVTSLCVSSCSTPPPAPEPTFTTSEKKKPKITIHNNSSRKIVVGVEGREKRFIPVPARSSRVVYLKSGVYKYAAAAHNTRTISGYKSFAPNRSYTWNFGVN</sequence>
<accession>A0AAE2SGC4</accession>
<feature type="signal peptide" evidence="1">
    <location>
        <begin position="1"/>
        <end position="30"/>
    </location>
</feature>
<name>A0AAE2SGC4_9BACT</name>
<keyword evidence="3" id="KW-1185">Reference proteome</keyword>
<gene>
    <name evidence="2" type="ORF">JIN83_15405</name>
</gene>
<evidence type="ECO:0000313" key="3">
    <source>
        <dbReference type="Proteomes" id="UP000634206"/>
    </source>
</evidence>
<dbReference type="Proteomes" id="UP000634206">
    <property type="component" value="Unassembled WGS sequence"/>
</dbReference>
<organism evidence="2 3">
    <name type="scientific">Oceaniferula flava</name>
    <dbReference type="NCBI Taxonomy" id="2800421"/>
    <lineage>
        <taxon>Bacteria</taxon>
        <taxon>Pseudomonadati</taxon>
        <taxon>Verrucomicrobiota</taxon>
        <taxon>Verrucomicrobiia</taxon>
        <taxon>Verrucomicrobiales</taxon>
        <taxon>Verrucomicrobiaceae</taxon>
        <taxon>Oceaniferula</taxon>
    </lineage>
</organism>
<evidence type="ECO:0000313" key="2">
    <source>
        <dbReference type="EMBL" id="MBK1856359.1"/>
    </source>
</evidence>
<evidence type="ECO:0000256" key="1">
    <source>
        <dbReference type="SAM" id="SignalP"/>
    </source>
</evidence>
<dbReference type="EMBL" id="JAENIG010000012">
    <property type="protein sequence ID" value="MBK1856359.1"/>
    <property type="molecule type" value="Genomic_DNA"/>
</dbReference>
<protein>
    <submittedName>
        <fullName evidence="2">Uncharacterized protein</fullName>
    </submittedName>
</protein>
<reference evidence="2" key="1">
    <citation type="submission" date="2021-01" db="EMBL/GenBank/DDBJ databases">
        <title>Modified the classification status of verrucomicrobia.</title>
        <authorList>
            <person name="Feng X."/>
        </authorList>
    </citation>
    <scope>NUCLEOTIDE SEQUENCE</scope>
    <source>
        <strain evidence="2">5K15</strain>
    </source>
</reference>
<dbReference type="RefSeq" id="WP_309490980.1">
    <property type="nucleotide sequence ID" value="NZ_JAENIG010000012.1"/>
</dbReference>
<dbReference type="AlphaFoldDB" id="A0AAE2SGC4"/>